<proteinExistence type="predicted"/>
<keyword evidence="2" id="KW-1185">Reference proteome</keyword>
<dbReference type="EMBL" id="EQ981879">
    <property type="protein sequence ID" value="EEF24566.1"/>
    <property type="molecule type" value="Genomic_DNA"/>
</dbReference>
<gene>
    <name evidence="1" type="ORF">RCOM_1898430</name>
</gene>
<protein>
    <submittedName>
        <fullName evidence="1">Uncharacterized protein</fullName>
    </submittedName>
</protein>
<dbReference type="InParanoid" id="B9THU7"/>
<sequence length="84" mass="9776">MPIADEDVLFDEDCPPLSQVSRPILCVASTVASFRRANRQQIQRYFMKISAQRWRHDRLLGQCEAMASVRDTTRPWRRTDPGRA</sequence>
<name>B9THU7_RICCO</name>
<reference evidence="2" key="1">
    <citation type="journal article" date="2010" name="Nat. Biotechnol.">
        <title>Draft genome sequence of the oilseed species Ricinus communis.</title>
        <authorList>
            <person name="Chan A.P."/>
            <person name="Crabtree J."/>
            <person name="Zhao Q."/>
            <person name="Lorenzi H."/>
            <person name="Orvis J."/>
            <person name="Puiu D."/>
            <person name="Melake-Berhan A."/>
            <person name="Jones K.M."/>
            <person name="Redman J."/>
            <person name="Chen G."/>
            <person name="Cahoon E.B."/>
            <person name="Gedil M."/>
            <person name="Stanke M."/>
            <person name="Haas B.J."/>
            <person name="Wortman J.R."/>
            <person name="Fraser-Liggett C.M."/>
            <person name="Ravel J."/>
            <person name="Rabinowicz P.D."/>
        </authorList>
    </citation>
    <scope>NUCLEOTIDE SEQUENCE [LARGE SCALE GENOMIC DNA]</scope>
    <source>
        <strain evidence="2">cv. Hale</strain>
    </source>
</reference>
<evidence type="ECO:0000313" key="2">
    <source>
        <dbReference type="Proteomes" id="UP000008311"/>
    </source>
</evidence>
<evidence type="ECO:0000313" key="1">
    <source>
        <dbReference type="EMBL" id="EEF24566.1"/>
    </source>
</evidence>
<dbReference type="AlphaFoldDB" id="B9THU7"/>
<accession>B9THU7</accession>
<dbReference type="Proteomes" id="UP000008311">
    <property type="component" value="Unassembled WGS sequence"/>
</dbReference>
<organism evidence="1 2">
    <name type="scientific">Ricinus communis</name>
    <name type="common">Castor bean</name>
    <dbReference type="NCBI Taxonomy" id="3988"/>
    <lineage>
        <taxon>Eukaryota</taxon>
        <taxon>Viridiplantae</taxon>
        <taxon>Streptophyta</taxon>
        <taxon>Embryophyta</taxon>
        <taxon>Tracheophyta</taxon>
        <taxon>Spermatophyta</taxon>
        <taxon>Magnoliopsida</taxon>
        <taxon>eudicotyledons</taxon>
        <taxon>Gunneridae</taxon>
        <taxon>Pentapetalae</taxon>
        <taxon>rosids</taxon>
        <taxon>fabids</taxon>
        <taxon>Malpighiales</taxon>
        <taxon>Euphorbiaceae</taxon>
        <taxon>Acalyphoideae</taxon>
        <taxon>Acalypheae</taxon>
        <taxon>Ricinus</taxon>
    </lineage>
</organism>